<evidence type="ECO:0000313" key="4">
    <source>
        <dbReference type="Proteomes" id="UP001620626"/>
    </source>
</evidence>
<protein>
    <submittedName>
        <fullName evidence="3">Uncharacterized protein</fullName>
    </submittedName>
</protein>
<comment type="caution">
    <text evidence="3">The sequence shown here is derived from an EMBL/GenBank/DDBJ whole genome shotgun (WGS) entry which is preliminary data.</text>
</comment>
<name>A0ABD2MD15_9BILA</name>
<keyword evidence="2" id="KW-0732">Signal</keyword>
<organism evidence="3 4">
    <name type="scientific">Heterodera trifolii</name>
    <dbReference type="NCBI Taxonomy" id="157864"/>
    <lineage>
        <taxon>Eukaryota</taxon>
        <taxon>Metazoa</taxon>
        <taxon>Ecdysozoa</taxon>
        <taxon>Nematoda</taxon>
        <taxon>Chromadorea</taxon>
        <taxon>Rhabditida</taxon>
        <taxon>Tylenchina</taxon>
        <taxon>Tylenchomorpha</taxon>
        <taxon>Tylenchoidea</taxon>
        <taxon>Heteroderidae</taxon>
        <taxon>Heteroderinae</taxon>
        <taxon>Heterodera</taxon>
    </lineage>
</organism>
<feature type="region of interest" description="Disordered" evidence="1">
    <location>
        <begin position="127"/>
        <end position="146"/>
    </location>
</feature>
<feature type="compositionally biased region" description="Acidic residues" evidence="1">
    <location>
        <begin position="127"/>
        <end position="144"/>
    </location>
</feature>
<feature type="chain" id="PRO_5044867618" evidence="2">
    <location>
        <begin position="21"/>
        <end position="186"/>
    </location>
</feature>
<dbReference type="Proteomes" id="UP001620626">
    <property type="component" value="Unassembled WGS sequence"/>
</dbReference>
<sequence>MCNMMASVLLTLAFIVMADTAPVQKTVMEQFIAELASSITGFNKTELAQAAGQGQHSAEKREVGERAPKESRRKLKRDTEPVDMGKHNDGEGKPEGKPDFGKNGAVGEELPKAVTKLGPSLEDELEELGEDCEEEKDEEEDREEIEFMGRKKRENADDATVKNITMMNQEILKAMMKIYQEIIGKV</sequence>
<accession>A0ABD2MD15</accession>
<feature type="compositionally biased region" description="Basic and acidic residues" evidence="1">
    <location>
        <begin position="77"/>
        <end position="100"/>
    </location>
</feature>
<dbReference type="EMBL" id="JBICBT010000077">
    <property type="protein sequence ID" value="KAL3124284.1"/>
    <property type="molecule type" value="Genomic_DNA"/>
</dbReference>
<feature type="signal peptide" evidence="2">
    <location>
        <begin position="1"/>
        <end position="20"/>
    </location>
</feature>
<proteinExistence type="predicted"/>
<evidence type="ECO:0000256" key="1">
    <source>
        <dbReference type="SAM" id="MobiDB-lite"/>
    </source>
</evidence>
<dbReference type="AlphaFoldDB" id="A0ABD2MD15"/>
<evidence type="ECO:0000313" key="3">
    <source>
        <dbReference type="EMBL" id="KAL3124284.1"/>
    </source>
</evidence>
<reference evidence="3 4" key="1">
    <citation type="submission" date="2024-10" db="EMBL/GenBank/DDBJ databases">
        <authorList>
            <person name="Kim D."/>
        </authorList>
    </citation>
    <scope>NUCLEOTIDE SEQUENCE [LARGE SCALE GENOMIC DNA]</scope>
    <source>
        <strain evidence="3">BH-2024</strain>
    </source>
</reference>
<evidence type="ECO:0000256" key="2">
    <source>
        <dbReference type="SAM" id="SignalP"/>
    </source>
</evidence>
<gene>
    <name evidence="3" type="ORF">niasHT_006672</name>
</gene>
<feature type="compositionally biased region" description="Basic and acidic residues" evidence="1">
    <location>
        <begin position="57"/>
        <end position="70"/>
    </location>
</feature>
<feature type="region of interest" description="Disordered" evidence="1">
    <location>
        <begin position="49"/>
        <end position="108"/>
    </location>
</feature>
<keyword evidence="4" id="KW-1185">Reference proteome</keyword>